<keyword evidence="5" id="KW-1185">Reference proteome</keyword>
<keyword evidence="1" id="KW-0175">Coiled coil</keyword>
<dbReference type="EMBL" id="JBHUFD010000007">
    <property type="protein sequence ID" value="MFD1874402.1"/>
    <property type="molecule type" value="Genomic_DNA"/>
</dbReference>
<name>A0ABW4QYK1_9BACT</name>
<gene>
    <name evidence="4" type="ORF">ACFSDX_18300</name>
</gene>
<dbReference type="Proteomes" id="UP001597197">
    <property type="component" value="Unassembled WGS sequence"/>
</dbReference>
<evidence type="ECO:0000256" key="2">
    <source>
        <dbReference type="SAM" id="MobiDB-lite"/>
    </source>
</evidence>
<accession>A0ABW4QYK1</accession>
<evidence type="ECO:0000256" key="1">
    <source>
        <dbReference type="SAM" id="Coils"/>
    </source>
</evidence>
<evidence type="ECO:0000313" key="4">
    <source>
        <dbReference type="EMBL" id="MFD1874402.1"/>
    </source>
</evidence>
<organism evidence="4 5">
    <name type="scientific">Hymenobacter bucti</name>
    <dbReference type="NCBI Taxonomy" id="1844114"/>
    <lineage>
        <taxon>Bacteria</taxon>
        <taxon>Pseudomonadati</taxon>
        <taxon>Bacteroidota</taxon>
        <taxon>Cytophagia</taxon>
        <taxon>Cytophagales</taxon>
        <taxon>Hymenobacteraceae</taxon>
        <taxon>Hymenobacter</taxon>
    </lineage>
</organism>
<evidence type="ECO:0000259" key="3">
    <source>
        <dbReference type="Pfam" id="PF03432"/>
    </source>
</evidence>
<evidence type="ECO:0000313" key="5">
    <source>
        <dbReference type="Proteomes" id="UP001597197"/>
    </source>
</evidence>
<reference evidence="5" key="1">
    <citation type="journal article" date="2019" name="Int. J. Syst. Evol. Microbiol.">
        <title>The Global Catalogue of Microorganisms (GCM) 10K type strain sequencing project: providing services to taxonomists for standard genome sequencing and annotation.</title>
        <authorList>
            <consortium name="The Broad Institute Genomics Platform"/>
            <consortium name="The Broad Institute Genome Sequencing Center for Infectious Disease"/>
            <person name="Wu L."/>
            <person name="Ma J."/>
        </authorList>
    </citation>
    <scope>NUCLEOTIDE SEQUENCE [LARGE SCALE GENOMIC DNA]</scope>
    <source>
        <strain evidence="5">CGMCC 1.15795</strain>
    </source>
</reference>
<feature type="domain" description="MobA/VirD2-like nuclease" evidence="3">
    <location>
        <begin position="26"/>
        <end position="153"/>
    </location>
</feature>
<dbReference type="InterPro" id="IPR005094">
    <property type="entry name" value="Endonuclease_MobA/VirD2"/>
</dbReference>
<proteinExistence type="predicted"/>
<feature type="compositionally biased region" description="Low complexity" evidence="2">
    <location>
        <begin position="576"/>
        <end position="586"/>
    </location>
</feature>
<comment type="caution">
    <text evidence="4">The sequence shown here is derived from an EMBL/GenBank/DDBJ whole genome shotgun (WGS) entry which is preliminary data.</text>
</comment>
<sequence>MISRTTIGRSFGGVVRYQFEGRKEQPSDKQAEVLVAVGVRADSAAHMSADFNRGRQLNPNLGQAVWHTSLSFNPDDATKLDSVKMLAIAEGYVQKMGLDKTQYAIIRHHDQPDNQHLHIIANRVSDDGQTIKDGQNFFRSKQALKELIQEHGLTPPQGLRVEKQHPEKLQGAELTKHEIKEALHQALATAPDRPALLATLQAQQISAREFTNRAGEVTGISFEKDGTVFKGSQLGRSYSLAGLDQQLATNQAREQVAQAAALEAAAQAQRQVAAQRAEAERQTAQRRAVQEAERQAAQLAQQQAAQAAKTAELPAVERKWHAEYQQYQARVAQHNVPIQAHNAQVTAYSDYLKAYPDAAGLQTVLQELAATKGLGGLQLALERQGQDLASHARNVVNTFGQEEALRQQAKGLFGLGLGAKAKEATEKLEILTNKGRYVPDNEHRMFAIYTALAAKPAPVPGFEARTYHQPEVVPLSLAAYAAQREAERRAVVLVSEPAHEVHTTGRAEALQMTLKSQGATTQLTHRLDAHGNRLSELLVQYSLQSAELQKVSHTLDWAQGREGYQVQEREGDRAQRQAPGQQAAQQRLDRGESQGYGGRSM</sequence>
<protein>
    <submittedName>
        <fullName evidence="4">Relaxase/mobilization nuclease domain-containing protein</fullName>
    </submittedName>
</protein>
<dbReference type="RefSeq" id="WP_382316177.1">
    <property type="nucleotide sequence ID" value="NZ_JBHUFD010000007.1"/>
</dbReference>
<dbReference type="Pfam" id="PF03432">
    <property type="entry name" value="Relaxase"/>
    <property type="match status" value="1"/>
</dbReference>
<feature type="coiled-coil region" evidence="1">
    <location>
        <begin position="262"/>
        <end position="309"/>
    </location>
</feature>
<feature type="region of interest" description="Disordered" evidence="2">
    <location>
        <begin position="564"/>
        <end position="601"/>
    </location>
</feature>